<keyword evidence="3" id="KW-1185">Reference proteome</keyword>
<dbReference type="Proteomes" id="UP000091967">
    <property type="component" value="Unassembled WGS sequence"/>
</dbReference>
<comment type="caution">
    <text evidence="2">The sequence shown here is derived from an EMBL/GenBank/DDBJ whole genome shotgun (WGS) entry which is preliminary data.</text>
</comment>
<sequence length="89" mass="9735">MKTSMILVLPFLVLASAAPAKLDERQPIELSKVDPDLKCALKIARSIHVCFPDIVEGDPVGLTEINTCLRKLSKTTGKALRLETVPCVY</sequence>
<dbReference type="OrthoDB" id="5090416at2759"/>
<feature type="chain" id="PRO_5008603319" description="Fungal calcium binding protein domain-containing protein" evidence="1">
    <location>
        <begin position="18"/>
        <end position="89"/>
    </location>
</feature>
<keyword evidence="1" id="KW-0732">Signal</keyword>
<dbReference type="OMA" id="TEIETCM"/>
<gene>
    <name evidence="2" type="ORF">FPOA_05503</name>
</gene>
<organism evidence="2 3">
    <name type="scientific">Fusarium poae</name>
    <dbReference type="NCBI Taxonomy" id="36050"/>
    <lineage>
        <taxon>Eukaryota</taxon>
        <taxon>Fungi</taxon>
        <taxon>Dikarya</taxon>
        <taxon>Ascomycota</taxon>
        <taxon>Pezizomycotina</taxon>
        <taxon>Sordariomycetes</taxon>
        <taxon>Hypocreomycetidae</taxon>
        <taxon>Hypocreales</taxon>
        <taxon>Nectriaceae</taxon>
        <taxon>Fusarium</taxon>
    </lineage>
</organism>
<dbReference type="AlphaFoldDB" id="A0A1B8AWU8"/>
<evidence type="ECO:0008006" key="4">
    <source>
        <dbReference type="Google" id="ProtNLM"/>
    </source>
</evidence>
<proteinExistence type="predicted"/>
<evidence type="ECO:0000313" key="3">
    <source>
        <dbReference type="Proteomes" id="UP000091967"/>
    </source>
</evidence>
<evidence type="ECO:0000313" key="2">
    <source>
        <dbReference type="EMBL" id="OBS24967.1"/>
    </source>
</evidence>
<evidence type="ECO:0000256" key="1">
    <source>
        <dbReference type="SAM" id="SignalP"/>
    </source>
</evidence>
<feature type="signal peptide" evidence="1">
    <location>
        <begin position="1"/>
        <end position="17"/>
    </location>
</feature>
<protein>
    <recommendedName>
        <fullName evidence="4">Fungal calcium binding protein domain-containing protein</fullName>
    </recommendedName>
</protein>
<reference evidence="2 3" key="1">
    <citation type="submission" date="2016-06" db="EMBL/GenBank/DDBJ databases">
        <title>Living apart together: crosstalk between the core and supernumerary genomes in a fungal plant pathogen.</title>
        <authorList>
            <person name="Vanheule A."/>
            <person name="Audenaert K."/>
            <person name="Warris S."/>
            <person name="Van De Geest H."/>
            <person name="Schijlen E."/>
            <person name="Hofte M."/>
            <person name="De Saeger S."/>
            <person name="Haesaert G."/>
            <person name="Waalwijk C."/>
            <person name="Van Der Lee T."/>
        </authorList>
    </citation>
    <scope>NUCLEOTIDE SEQUENCE [LARGE SCALE GENOMIC DNA]</scope>
    <source>
        <strain evidence="2 3">2516</strain>
    </source>
</reference>
<accession>A0A1B8AWU8</accession>
<name>A0A1B8AWU8_FUSPO</name>
<dbReference type="EMBL" id="LYXU01000002">
    <property type="protein sequence ID" value="OBS24967.1"/>
    <property type="molecule type" value="Genomic_DNA"/>
</dbReference>